<comment type="similarity">
    <text evidence="1">Belongs to the MPI phosphatase family.</text>
</comment>
<dbReference type="PANTHER" id="PTHR10828">
    <property type="entry name" value="M-PHASE INDUCER PHOSPHATASE DUAL SPECIFICITY PHOSPHATASE CDC25"/>
    <property type="match status" value="1"/>
</dbReference>
<dbReference type="GO" id="GO:0110032">
    <property type="term" value="P:positive regulation of G2/MI transition of meiotic cell cycle"/>
    <property type="evidence" value="ECO:0007669"/>
    <property type="project" value="TreeGrafter"/>
</dbReference>
<comment type="catalytic activity">
    <reaction evidence="7">
        <text>O-phospho-L-tyrosyl-[protein] + H2O = L-tyrosyl-[protein] + phosphate</text>
        <dbReference type="Rhea" id="RHEA:10684"/>
        <dbReference type="Rhea" id="RHEA-COMP:10136"/>
        <dbReference type="Rhea" id="RHEA-COMP:20101"/>
        <dbReference type="ChEBI" id="CHEBI:15377"/>
        <dbReference type="ChEBI" id="CHEBI:43474"/>
        <dbReference type="ChEBI" id="CHEBI:46858"/>
        <dbReference type="ChEBI" id="CHEBI:61978"/>
        <dbReference type="EC" id="3.1.3.48"/>
    </reaction>
</comment>
<evidence type="ECO:0000256" key="4">
    <source>
        <dbReference type="ARBA" id="ARBA00022801"/>
    </source>
</evidence>
<dbReference type="EC" id="3.1.3.48" evidence="2"/>
<dbReference type="Gene3D" id="3.40.250.10">
    <property type="entry name" value="Rhodanese-like domain"/>
    <property type="match status" value="1"/>
</dbReference>
<dbReference type="GO" id="GO:0010256">
    <property type="term" value="P:endomembrane system organization"/>
    <property type="evidence" value="ECO:0007669"/>
    <property type="project" value="UniProtKB-ARBA"/>
</dbReference>
<dbReference type="InterPro" id="IPR001763">
    <property type="entry name" value="Rhodanese-like_dom"/>
</dbReference>
<feature type="region of interest" description="Disordered" evidence="8">
    <location>
        <begin position="279"/>
        <end position="312"/>
    </location>
</feature>
<dbReference type="GO" id="GO:0010971">
    <property type="term" value="P:positive regulation of G2/M transition of mitotic cell cycle"/>
    <property type="evidence" value="ECO:0007669"/>
    <property type="project" value="TreeGrafter"/>
</dbReference>
<dbReference type="GO" id="GO:0000086">
    <property type="term" value="P:G2/M transition of mitotic cell cycle"/>
    <property type="evidence" value="ECO:0007669"/>
    <property type="project" value="TreeGrafter"/>
</dbReference>
<evidence type="ECO:0000313" key="11">
    <source>
        <dbReference type="Proteomes" id="UP000325440"/>
    </source>
</evidence>
<name>A0A5E4MZF9_9HEMI</name>
<dbReference type="GO" id="GO:0032502">
    <property type="term" value="P:developmental process"/>
    <property type="evidence" value="ECO:0007669"/>
    <property type="project" value="UniProtKB-ARBA"/>
</dbReference>
<evidence type="ECO:0000256" key="7">
    <source>
        <dbReference type="ARBA" id="ARBA00051722"/>
    </source>
</evidence>
<keyword evidence="3" id="KW-0132">Cell division</keyword>
<dbReference type="GO" id="GO:0009794">
    <property type="term" value="P:regulation of mitotic cell cycle, embryonic"/>
    <property type="evidence" value="ECO:0007669"/>
    <property type="project" value="UniProtKB-ARBA"/>
</dbReference>
<keyword evidence="11" id="KW-1185">Reference proteome</keyword>
<evidence type="ECO:0000256" key="6">
    <source>
        <dbReference type="ARBA" id="ARBA00023306"/>
    </source>
</evidence>
<dbReference type="PRINTS" id="PR00716">
    <property type="entry name" value="MPIPHPHTASE"/>
</dbReference>
<dbReference type="GO" id="GO:0005737">
    <property type="term" value="C:cytoplasm"/>
    <property type="evidence" value="ECO:0007669"/>
    <property type="project" value="TreeGrafter"/>
</dbReference>
<reference evidence="10 11" key="1">
    <citation type="submission" date="2019-08" db="EMBL/GenBank/DDBJ databases">
        <authorList>
            <person name="Alioto T."/>
            <person name="Alioto T."/>
            <person name="Gomez Garrido J."/>
        </authorList>
    </citation>
    <scope>NUCLEOTIDE SEQUENCE [LARGE SCALE GENOMIC DNA]</scope>
</reference>
<dbReference type="FunFam" id="3.40.250.10:FF:000036">
    <property type="entry name" value="M-phase inducer phosphatase"/>
    <property type="match status" value="1"/>
</dbReference>
<dbReference type="EMBL" id="CABPRJ010001426">
    <property type="protein sequence ID" value="VVC35410.1"/>
    <property type="molecule type" value="Genomic_DNA"/>
</dbReference>
<dbReference type="SMART" id="SM00450">
    <property type="entry name" value="RHOD"/>
    <property type="match status" value="1"/>
</dbReference>
<dbReference type="InterPro" id="IPR036873">
    <property type="entry name" value="Rhodanese-like_dom_sf"/>
</dbReference>
<evidence type="ECO:0000256" key="2">
    <source>
        <dbReference type="ARBA" id="ARBA00013064"/>
    </source>
</evidence>
<dbReference type="CDD" id="cd01530">
    <property type="entry name" value="Cdc25"/>
    <property type="match status" value="1"/>
</dbReference>
<keyword evidence="4" id="KW-0378">Hydrolase</keyword>
<accession>A0A5E4MZF9</accession>
<organism evidence="10 11">
    <name type="scientific">Cinara cedri</name>
    <dbReference type="NCBI Taxonomy" id="506608"/>
    <lineage>
        <taxon>Eukaryota</taxon>
        <taxon>Metazoa</taxon>
        <taxon>Ecdysozoa</taxon>
        <taxon>Arthropoda</taxon>
        <taxon>Hexapoda</taxon>
        <taxon>Insecta</taxon>
        <taxon>Pterygota</taxon>
        <taxon>Neoptera</taxon>
        <taxon>Paraneoptera</taxon>
        <taxon>Hemiptera</taxon>
        <taxon>Sternorrhyncha</taxon>
        <taxon>Aphidomorpha</taxon>
        <taxon>Aphidoidea</taxon>
        <taxon>Aphididae</taxon>
        <taxon>Lachninae</taxon>
        <taxon>Cinara</taxon>
    </lineage>
</organism>
<dbReference type="GO" id="GO:0051301">
    <property type="term" value="P:cell division"/>
    <property type="evidence" value="ECO:0007669"/>
    <property type="project" value="UniProtKB-KW"/>
</dbReference>
<dbReference type="PROSITE" id="PS50206">
    <property type="entry name" value="RHODANESE_3"/>
    <property type="match status" value="1"/>
</dbReference>
<sequence>MSSVNDRTTNQEIASPMTNLANSLGTTLSVRRRLTLSESNETPKKCYDNILHEHDRNSSLGIENNRLFKGNSKNINDSSSLKCLMIQKIMSSPVEKENSSKCVDMVVTKTISSPNIPSPTFMINSRHTRGRHPLEDHDPNSQDSGFFSVPSEDARSLTRLIESQNLNERRKLSLDISRSELFVSPTVVADIDDTFLDNAISPARLSQDSLPPGFNSLIDGDIFSQSSPVIKPIVRRRVNSKYSTDTPRKSDSVFEDIKNTDNFARKRKLIDEFERPSEISNGSKKLKPNVDLSMSFESPRPEPSNISRTAPVSQRKTTLFDYGFCKKNSSKLRRSFSTSEATIKAAFEKEDNEIDLIGDFSQSFILPLLSMGRHADLRSISPDTLASLIDGIYDDRIDSYLIIDCRYPYEYEGGHIKSAINIFTKEQLLKNYTDGKLGKKSSKNDDNTNRKRNVLIFHCEFSSERGPSLSRYLRNVDRHKNSTCYPYLDYPEMYLLDGGYCKFYGQYRRLCVPSNYLSMIDPAHTKDLKKFRSKAKTWAGHNDGVPRVAGKNTLKRLGFN</sequence>
<dbReference type="AlphaFoldDB" id="A0A5E4MZF9"/>
<dbReference type="Pfam" id="PF00581">
    <property type="entry name" value="Rhodanese"/>
    <property type="match status" value="1"/>
</dbReference>
<protein>
    <recommendedName>
        <fullName evidence="2">protein-tyrosine-phosphatase</fullName>
        <ecNumber evidence="2">3.1.3.48</ecNumber>
    </recommendedName>
</protein>
<evidence type="ECO:0000256" key="5">
    <source>
        <dbReference type="ARBA" id="ARBA00022912"/>
    </source>
</evidence>
<dbReference type="InterPro" id="IPR000751">
    <property type="entry name" value="MPI_Phosphatase"/>
</dbReference>
<evidence type="ECO:0000256" key="3">
    <source>
        <dbReference type="ARBA" id="ARBA00022618"/>
    </source>
</evidence>
<evidence type="ECO:0000259" key="9">
    <source>
        <dbReference type="PROSITE" id="PS50206"/>
    </source>
</evidence>
<proteinExistence type="inferred from homology"/>
<dbReference type="OrthoDB" id="26523at2759"/>
<dbReference type="PANTHER" id="PTHR10828:SF76">
    <property type="entry name" value="M-PHASE INDUCER PHOSPHATASE"/>
    <property type="match status" value="1"/>
</dbReference>
<evidence type="ECO:0000313" key="10">
    <source>
        <dbReference type="EMBL" id="VVC35410.1"/>
    </source>
</evidence>
<dbReference type="SUPFAM" id="SSF52821">
    <property type="entry name" value="Rhodanese/Cell cycle control phosphatase"/>
    <property type="match status" value="1"/>
</dbReference>
<dbReference type="Proteomes" id="UP000325440">
    <property type="component" value="Unassembled WGS sequence"/>
</dbReference>
<keyword evidence="5" id="KW-0904">Protein phosphatase</keyword>
<feature type="region of interest" description="Disordered" evidence="8">
    <location>
        <begin position="1"/>
        <end position="20"/>
    </location>
</feature>
<gene>
    <name evidence="10" type="ORF">CINCED_3A013671</name>
</gene>
<evidence type="ECO:0000256" key="8">
    <source>
        <dbReference type="SAM" id="MobiDB-lite"/>
    </source>
</evidence>
<feature type="domain" description="Rhodanese" evidence="9">
    <location>
        <begin position="396"/>
        <end position="512"/>
    </location>
</feature>
<dbReference type="GO" id="GO:0005634">
    <property type="term" value="C:nucleus"/>
    <property type="evidence" value="ECO:0007669"/>
    <property type="project" value="TreeGrafter"/>
</dbReference>
<dbReference type="GO" id="GO:0004725">
    <property type="term" value="F:protein tyrosine phosphatase activity"/>
    <property type="evidence" value="ECO:0007669"/>
    <property type="project" value="UniProtKB-EC"/>
</dbReference>
<evidence type="ECO:0000256" key="1">
    <source>
        <dbReference type="ARBA" id="ARBA00011065"/>
    </source>
</evidence>
<keyword evidence="6" id="KW-0131">Cell cycle</keyword>